<keyword evidence="1" id="KW-1133">Transmembrane helix</keyword>
<sequence length="179" mass="19640">MSEKETAQQAPDKPGKAARVARSGLYLIPGYSVVKAVASMKETAATGMRTIVDQHRELVAQRTNPRTRTFSEALSSRSADALPLEAIERSCVRRKQLSMAIAFVSVSFVLGSGLGRNYFGMFLGLLFVAFCLMFVLKFEHRLWQIEQGRAFPDAPLGGYGQFFAVGGAVKRLLDPHLAL</sequence>
<dbReference type="Proteomes" id="UP000280434">
    <property type="component" value="Unassembled WGS sequence"/>
</dbReference>
<gene>
    <name evidence="2" type="ORF">D7S89_15270</name>
</gene>
<keyword evidence="3" id="KW-1185">Reference proteome</keyword>
<evidence type="ECO:0000313" key="2">
    <source>
        <dbReference type="EMBL" id="RKP47585.1"/>
    </source>
</evidence>
<comment type="caution">
    <text evidence="2">The sequence shown here is derived from an EMBL/GenBank/DDBJ whole genome shotgun (WGS) entry which is preliminary data.</text>
</comment>
<evidence type="ECO:0000256" key="1">
    <source>
        <dbReference type="SAM" id="Phobius"/>
    </source>
</evidence>
<keyword evidence="1" id="KW-0812">Transmembrane</keyword>
<feature type="transmembrane region" description="Helical" evidence="1">
    <location>
        <begin position="97"/>
        <end position="115"/>
    </location>
</feature>
<accession>A0A494XA22</accession>
<name>A0A494XA22_9BURK</name>
<reference evidence="2 3" key="1">
    <citation type="submission" date="2018-10" db="EMBL/GenBank/DDBJ databases">
        <title>Paraburkholderia sp. 7MK8-2, isolated from soil.</title>
        <authorList>
            <person name="Gao Z.-H."/>
            <person name="Qiu L.-H."/>
        </authorList>
    </citation>
    <scope>NUCLEOTIDE SEQUENCE [LARGE SCALE GENOMIC DNA]</scope>
    <source>
        <strain evidence="2 3">7MK8-2</strain>
    </source>
</reference>
<dbReference type="OrthoDB" id="8968575at2"/>
<organism evidence="2 3">
    <name type="scientific">Trinickia fusca</name>
    <dbReference type="NCBI Taxonomy" id="2419777"/>
    <lineage>
        <taxon>Bacteria</taxon>
        <taxon>Pseudomonadati</taxon>
        <taxon>Pseudomonadota</taxon>
        <taxon>Betaproteobacteria</taxon>
        <taxon>Burkholderiales</taxon>
        <taxon>Burkholderiaceae</taxon>
        <taxon>Trinickia</taxon>
    </lineage>
</organism>
<dbReference type="EMBL" id="RBZV01000005">
    <property type="protein sequence ID" value="RKP47585.1"/>
    <property type="molecule type" value="Genomic_DNA"/>
</dbReference>
<evidence type="ECO:0000313" key="3">
    <source>
        <dbReference type="Proteomes" id="UP000280434"/>
    </source>
</evidence>
<dbReference type="AlphaFoldDB" id="A0A494XA22"/>
<dbReference type="RefSeq" id="WP_121278531.1">
    <property type="nucleotide sequence ID" value="NZ_RBZV01000005.1"/>
</dbReference>
<protein>
    <submittedName>
        <fullName evidence="2">Uncharacterized protein</fullName>
    </submittedName>
</protein>
<feature type="transmembrane region" description="Helical" evidence="1">
    <location>
        <begin position="121"/>
        <end position="138"/>
    </location>
</feature>
<keyword evidence="1" id="KW-0472">Membrane</keyword>
<proteinExistence type="predicted"/>